<evidence type="ECO:0000256" key="3">
    <source>
        <dbReference type="ARBA" id="ARBA00023242"/>
    </source>
</evidence>
<feature type="domain" description="MMS19 N-terminal" evidence="6">
    <location>
        <begin position="80"/>
        <end position="340"/>
    </location>
</feature>
<evidence type="ECO:0000256" key="1">
    <source>
        <dbReference type="ARBA" id="ARBA00004123"/>
    </source>
</evidence>
<dbReference type="GO" id="GO:0051604">
    <property type="term" value="P:protein maturation"/>
    <property type="evidence" value="ECO:0007669"/>
    <property type="project" value="UniProtKB-UniRule"/>
</dbReference>
<evidence type="ECO:0000256" key="4">
    <source>
        <dbReference type="RuleBase" id="RU367072"/>
    </source>
</evidence>
<comment type="subcellular location">
    <subcellularLocation>
        <location evidence="1 4">Nucleus</location>
    </subcellularLocation>
</comment>
<keyword evidence="4" id="KW-0227">DNA damage</keyword>
<evidence type="ECO:0000259" key="5">
    <source>
        <dbReference type="Pfam" id="PF12460"/>
    </source>
</evidence>
<dbReference type="SUPFAM" id="SSF48371">
    <property type="entry name" value="ARM repeat"/>
    <property type="match status" value="1"/>
</dbReference>
<evidence type="ECO:0000259" key="6">
    <source>
        <dbReference type="Pfam" id="PF14500"/>
    </source>
</evidence>
<dbReference type="Pfam" id="PF14500">
    <property type="entry name" value="MMS19_N"/>
    <property type="match status" value="1"/>
</dbReference>
<dbReference type="PANTHER" id="PTHR12891">
    <property type="entry name" value="DNA REPAIR/TRANSCRIPTION PROTEIN MET18/MMS19"/>
    <property type="match status" value="1"/>
</dbReference>
<keyword evidence="2" id="KW-0677">Repeat</keyword>
<evidence type="ECO:0000256" key="2">
    <source>
        <dbReference type="ARBA" id="ARBA00022737"/>
    </source>
</evidence>
<organism evidence="7">
    <name type="scientific">Neurospora crassa</name>
    <dbReference type="NCBI Taxonomy" id="5141"/>
    <lineage>
        <taxon>Eukaryota</taxon>
        <taxon>Fungi</taxon>
        <taxon>Dikarya</taxon>
        <taxon>Ascomycota</taxon>
        <taxon>Pezizomycotina</taxon>
        <taxon>Sordariomycetes</taxon>
        <taxon>Sordariomycetidae</taxon>
        <taxon>Sordariales</taxon>
        <taxon>Sordariaceae</taxon>
        <taxon>Neurospora</taxon>
    </lineage>
</organism>
<name>Q6MVG4_NEUCS</name>
<accession>Q6MVG4</accession>
<protein>
    <recommendedName>
        <fullName evidence="4">MMS19 nucleotide excision repair protein</fullName>
    </recommendedName>
</protein>
<keyword evidence="4" id="KW-0234">DNA repair</keyword>
<dbReference type="VEuPathDB" id="FungiDB:NCU00964"/>
<dbReference type="InterPro" id="IPR024687">
    <property type="entry name" value="MMS19_C"/>
</dbReference>
<dbReference type="GO" id="GO:0006281">
    <property type="term" value="P:DNA repair"/>
    <property type="evidence" value="ECO:0007669"/>
    <property type="project" value="UniProtKB-UniRule"/>
</dbReference>
<dbReference type="PANTHER" id="PTHR12891:SF0">
    <property type="entry name" value="MMS19 NUCLEOTIDE EXCISION REPAIR PROTEIN HOMOLOG"/>
    <property type="match status" value="1"/>
</dbReference>
<gene>
    <name evidence="7" type="primary">B20J13.150</name>
</gene>
<dbReference type="GO" id="GO:0097361">
    <property type="term" value="C:cytosolic [4Fe-4S] assembly targeting complex"/>
    <property type="evidence" value="ECO:0007669"/>
    <property type="project" value="UniProtKB-UniRule"/>
</dbReference>
<dbReference type="GO" id="GO:0016226">
    <property type="term" value="P:iron-sulfur cluster assembly"/>
    <property type="evidence" value="ECO:0007669"/>
    <property type="project" value="UniProtKB-UniRule"/>
</dbReference>
<comment type="similarity">
    <text evidence="4">Belongs to the MET18/MMS19 family.</text>
</comment>
<sequence length="1171" mass="129636">MSSFKDWALQYVLSDDETAQSEIAKKAAKGADLLWPEIENTRASSASVGSWAASIQPWITITKQDDDQSDDDDDDSGTGDIIARAKALGFLADTLEALDKSLLRPEQVIRLVGFFGAMFSYDHKAGITASAKALRQLHAMKGFKPAVGVKMIEDVCKLKEDFKLQTAATRFEIYELFLSLIQDQSVNNELQDKYGTSSGFIVEILQLCQNERDPRNLMLWFKLLPIFLTEYSTSDEVTEEIFKAFSAYFPITLRNSASPIGITADDLKNAVRACFASHYKVAKLAFPFLIGKLDQGDAVTVSVKLDILKTIKACIEQYDNPQTSIVPHINKIWNSLKYEVRNGEVKETIDATLDVLRAIANRLDGTSTQKFDVSLLKNYIDTVVDDCRDDLANPTYTKQAGLLLMTVITTNIRAYTLESAAFVDIIRKNLRLPKSPSHTKDLLLLLNSTLKSRADLFKNRKQGHPEDEEAFKTEPSDHLVALYHDVYLPIWTGKSEETTPEVLKQVVQGLASLATQQTLRPDGQISLLVSRSVCSEICSLLTHTLTKGLALSQNDNSTDAAVEDEAVLALQAVVATYTDGYAELVERAKAEIEKRDWTSPTKYTLNALRDILSRLAFIGCSRIPLNVALDGESPKTFKPLQHFLKLATTLHDLFPLSPLPTSEKESLANSYIISALHGGILHFRDACFEKFEPKVLEAYSGSDRNWLEEFKGLSKDWLHQLQREDGSSEVVIEEDDPEVYREFLRICLFIVRHLYREAAYGKQAPWSERVFAQAANLAALVVRSLDENLQKSCNLAQNAFNFFSPENLSPSGPSSIAPFRKLLILGILQGLRPAAMAELYAPQGIAETFICDTSRMATVLLAVGEIRGTICAVLANKYKGGQSTFDPESETMKRVLNFWGEQIKTATTTDDTDPAIFEVYNTVAMHTLAGACARQDKNVLALVPILHEAIASPGPNGAIVARTIGGLVKTNELLSPENHAVVKRFYKQWAYTHFAKPLYDLALPTGDEDTAFAAGRYTTAILSLVSNCPFEVYQEDLSHLVRLLITALNNSSVSGDITQPQVATSLEVLVEILANEPEALKGHLKAIITAGMKTYEEAAKNTSKGNVARALAAVRKLTLQLLGAIPKKFEERHLLAYALPMQRMLATASGDKSREARKVALLARENWAKVV</sequence>
<evidence type="ECO:0000313" key="7">
    <source>
        <dbReference type="EMBL" id="CAE76334.1"/>
    </source>
</evidence>
<reference evidence="7" key="2">
    <citation type="submission" date="2003-11" db="EMBL/GenBank/DDBJ databases">
        <authorList>
            <person name="German Neurospora genome project"/>
        </authorList>
    </citation>
    <scope>NUCLEOTIDE SEQUENCE</scope>
</reference>
<reference evidence="7" key="1">
    <citation type="submission" date="2003-11" db="EMBL/GenBank/DDBJ databases">
        <authorList>
            <person name="Schulte U."/>
            <person name="Aign V."/>
            <person name="Hoheisel J."/>
            <person name="Brandt P."/>
            <person name="Fartmann B."/>
            <person name="Holland R."/>
            <person name="Nyakatura G."/>
            <person name="Mewes H.W."/>
            <person name="Mannhaupt G."/>
        </authorList>
    </citation>
    <scope>NUCLEOTIDE SEQUENCE</scope>
</reference>
<dbReference type="Pfam" id="PF12460">
    <property type="entry name" value="MMS19_C"/>
    <property type="match status" value="1"/>
</dbReference>
<proteinExistence type="inferred from homology"/>
<keyword evidence="3 4" id="KW-0539">Nucleus</keyword>
<comment type="function">
    <text evidence="4">Key component of the cytosolic iron-sulfur protein assembly (CIA) complex, a multiprotein complex that mediates the incorporation of iron-sulfur cluster into apoproteins specifically involved in DNA metabolism and genomic integrity. In the CIA complex, MMS19 acts as an adapter between early-acting CIA components and a subset of cellular target iron-sulfur proteins.</text>
</comment>
<dbReference type="InterPro" id="IPR039920">
    <property type="entry name" value="MMS19"/>
</dbReference>
<dbReference type="AlphaFoldDB" id="Q6MVG4"/>
<dbReference type="EMBL" id="BX842629">
    <property type="protein sequence ID" value="CAE76334.1"/>
    <property type="molecule type" value="Genomic_DNA"/>
</dbReference>
<dbReference type="InterPro" id="IPR016024">
    <property type="entry name" value="ARM-type_fold"/>
</dbReference>
<feature type="domain" description="MMS19 C-terminal" evidence="5">
    <location>
        <begin position="755"/>
        <end position="1126"/>
    </location>
</feature>
<dbReference type="InterPro" id="IPR029240">
    <property type="entry name" value="MMS19_N"/>
</dbReference>
<dbReference type="GO" id="GO:0005634">
    <property type="term" value="C:nucleus"/>
    <property type="evidence" value="ECO:0007669"/>
    <property type="project" value="UniProtKB-SubCell"/>
</dbReference>